<dbReference type="RefSeq" id="WP_141388330.1">
    <property type="nucleotide sequence ID" value="NZ_BJNQ01000040.1"/>
</dbReference>
<keyword evidence="1" id="KW-0812">Transmembrane</keyword>
<comment type="caution">
    <text evidence="2">The sequence shown here is derived from an EMBL/GenBank/DDBJ whole genome shotgun (WGS) entry which is preliminary data.</text>
</comment>
<keyword evidence="1" id="KW-1133">Transmembrane helix</keyword>
<sequence>MSVESRMITRASVEFLLTLAGWGMGIAGVVVLFLGNPGVGVVLIVGAVVAFGVSAASSKRKTTGHYAAEQMDKAMEALKRGKYPEALVEARKAVEIAQSVKELRPGVSAALLLRATARAVTGDEHGARRDVSAARANAFQFPGLANEILPLAVIIERELDRGVPAPGRLVADVLEN</sequence>
<dbReference type="SUPFAM" id="SSF48452">
    <property type="entry name" value="TPR-like"/>
    <property type="match status" value="1"/>
</dbReference>
<protein>
    <recommendedName>
        <fullName evidence="4">Tetratricopeptide repeat protein</fullName>
    </recommendedName>
</protein>
<reference evidence="2 3" key="1">
    <citation type="submission" date="2019-06" db="EMBL/GenBank/DDBJ databases">
        <title>Whole genome shotgun sequence of Microbacterium liquefaciens NBRC 15037.</title>
        <authorList>
            <person name="Hosoyama A."/>
            <person name="Uohara A."/>
            <person name="Ohji S."/>
            <person name="Ichikawa N."/>
        </authorList>
    </citation>
    <scope>NUCLEOTIDE SEQUENCE [LARGE SCALE GENOMIC DNA]</scope>
    <source>
        <strain evidence="2 3">NBRC 15037</strain>
    </source>
</reference>
<dbReference type="AlphaFoldDB" id="A0A4Y4BDB3"/>
<accession>A0A4Y4BDB3</accession>
<evidence type="ECO:0008006" key="4">
    <source>
        <dbReference type="Google" id="ProtNLM"/>
    </source>
</evidence>
<dbReference type="Proteomes" id="UP000317410">
    <property type="component" value="Unassembled WGS sequence"/>
</dbReference>
<feature type="transmembrane region" description="Helical" evidence="1">
    <location>
        <begin position="12"/>
        <end position="33"/>
    </location>
</feature>
<proteinExistence type="predicted"/>
<dbReference type="InterPro" id="IPR011990">
    <property type="entry name" value="TPR-like_helical_dom_sf"/>
</dbReference>
<name>A0A4Y4BDB3_MICMQ</name>
<evidence type="ECO:0000313" key="2">
    <source>
        <dbReference type="EMBL" id="GEC77084.1"/>
    </source>
</evidence>
<keyword evidence="1" id="KW-0472">Membrane</keyword>
<organism evidence="2 3">
    <name type="scientific">Microbacterium maritypicum</name>
    <name type="common">Microbacterium liquefaciens</name>
    <dbReference type="NCBI Taxonomy" id="33918"/>
    <lineage>
        <taxon>Bacteria</taxon>
        <taxon>Bacillati</taxon>
        <taxon>Actinomycetota</taxon>
        <taxon>Actinomycetes</taxon>
        <taxon>Micrococcales</taxon>
        <taxon>Microbacteriaceae</taxon>
        <taxon>Microbacterium</taxon>
    </lineage>
</organism>
<gene>
    <name evidence="2" type="ORF">MLI01_32290</name>
</gene>
<dbReference type="EMBL" id="BJNQ01000040">
    <property type="protein sequence ID" value="GEC77084.1"/>
    <property type="molecule type" value="Genomic_DNA"/>
</dbReference>
<evidence type="ECO:0000313" key="3">
    <source>
        <dbReference type="Proteomes" id="UP000317410"/>
    </source>
</evidence>
<feature type="transmembrane region" description="Helical" evidence="1">
    <location>
        <begin position="39"/>
        <end position="56"/>
    </location>
</feature>
<evidence type="ECO:0000256" key="1">
    <source>
        <dbReference type="SAM" id="Phobius"/>
    </source>
</evidence>